<evidence type="ECO:0000313" key="10">
    <source>
        <dbReference type="Proteomes" id="UP000286134"/>
    </source>
</evidence>
<keyword evidence="4 6" id="KW-1133">Transmembrane helix</keyword>
<keyword evidence="3 6" id="KW-0812">Transmembrane</keyword>
<evidence type="ECO:0000256" key="2">
    <source>
        <dbReference type="ARBA" id="ARBA00022448"/>
    </source>
</evidence>
<evidence type="ECO:0000256" key="1">
    <source>
        <dbReference type="ARBA" id="ARBA00004141"/>
    </source>
</evidence>
<dbReference type="EMBL" id="MCFK01010436">
    <property type="protein sequence ID" value="RKF53546.1"/>
    <property type="molecule type" value="Genomic_DNA"/>
</dbReference>
<feature type="transmembrane region" description="Helical" evidence="6">
    <location>
        <begin position="351"/>
        <end position="370"/>
    </location>
</feature>
<evidence type="ECO:0000256" key="5">
    <source>
        <dbReference type="ARBA" id="ARBA00023136"/>
    </source>
</evidence>
<keyword evidence="2" id="KW-0813">Transport</keyword>
<feature type="domain" description="Major facilitator superfamily (MFS) profile" evidence="8">
    <location>
        <begin position="16"/>
        <end position="506"/>
    </location>
</feature>
<dbReference type="Gene3D" id="1.20.1250.20">
    <property type="entry name" value="MFS general substrate transporter like domains"/>
    <property type="match status" value="1"/>
</dbReference>
<dbReference type="OrthoDB" id="10262656at2759"/>
<dbReference type="Gene3D" id="1.20.1720.10">
    <property type="entry name" value="Multidrug resistance protein D"/>
    <property type="match status" value="1"/>
</dbReference>
<sequence>MAGERGKSSSKLPVQQLLILVLCRVAEPVVFTSIYPYIPEMIESFGVPKDQVPKWAGITSSIFSISQAITAIFWGRASDRFGRKPAVITGLTCTMICSLIWGFSTNLAMAITARGIQGAFNGNVGIIRTMVAEMVQDKELQPRAFSIMPMIWSLGSIFGPSFGGFFAKPAEHMPRLFGHNAFFIRYPFALPNILASALFMVGITTAILFLKETHIVYQHKRDYGIMLGTKLKNLTHKCFSRPNPLNKSSHYIQDDLTETSRLLTSSTYPKYQAKILPINSSSKRKTTTLFELFTWQTSLNLLVNAFLFMHNVSYDQLLPILMHNSPTKSSKSLGFLPIKFSGGFGLESSRIGALFTIYGILSCFVQFLLFPPTARRFGVHKCLKACAITFPIIYFITPYSVLIESSLHQQIFITIIMAIKSIAIIFANPCSLILLTNSAKNLTILGTLNGLAVCLASVGRAIGPAICGPTFTWGIKNDYIIAPWWLLSVLAILGAVPIWWIVEEKAFKNSDADETRRISISDEIPQDRNSHEPILTIDEEAPILPDQKYVINRRENIRRNY</sequence>
<dbReference type="GO" id="GO:0022857">
    <property type="term" value="F:transmembrane transporter activity"/>
    <property type="evidence" value="ECO:0007669"/>
    <property type="project" value="InterPro"/>
</dbReference>
<proteinExistence type="predicted"/>
<feature type="transmembrane region" description="Helical" evidence="6">
    <location>
        <begin position="442"/>
        <end position="462"/>
    </location>
</feature>
<evidence type="ECO:0000259" key="8">
    <source>
        <dbReference type="PROSITE" id="PS50850"/>
    </source>
</evidence>
<feature type="transmembrane region" description="Helical" evidence="6">
    <location>
        <begin position="289"/>
        <end position="309"/>
    </location>
</feature>
<evidence type="ECO:0000313" key="9">
    <source>
        <dbReference type="EMBL" id="RKF53546.1"/>
    </source>
</evidence>
<feature type="transmembrane region" description="Helical" evidence="6">
    <location>
        <begin position="86"/>
        <end position="104"/>
    </location>
</feature>
<dbReference type="InterPro" id="IPR011701">
    <property type="entry name" value="MFS"/>
</dbReference>
<name>A0A420H7Z4_9PEZI</name>
<reference evidence="9 10" key="1">
    <citation type="journal article" date="2018" name="BMC Genomics">
        <title>Comparative genome analyses reveal sequence features reflecting distinct modes of host-adaptation between dicot and monocot powdery mildew.</title>
        <authorList>
            <person name="Wu Y."/>
            <person name="Ma X."/>
            <person name="Pan Z."/>
            <person name="Kale S.D."/>
            <person name="Song Y."/>
            <person name="King H."/>
            <person name="Zhang Q."/>
            <person name="Presley C."/>
            <person name="Deng X."/>
            <person name="Wei C.I."/>
            <person name="Xiao S."/>
        </authorList>
    </citation>
    <scope>NUCLEOTIDE SEQUENCE [LARGE SCALE GENOMIC DNA]</scope>
    <source>
        <strain evidence="9">UMSG2</strain>
    </source>
</reference>
<keyword evidence="7" id="KW-0732">Signal</keyword>
<dbReference type="AlphaFoldDB" id="A0A420H7Z4"/>
<feature type="transmembrane region" description="Helical" evidence="6">
    <location>
        <begin position="482"/>
        <end position="502"/>
    </location>
</feature>
<protein>
    <submittedName>
        <fullName evidence="9">Putative membrane protein</fullName>
    </submittedName>
</protein>
<dbReference type="Proteomes" id="UP000286134">
    <property type="component" value="Unassembled WGS sequence"/>
</dbReference>
<accession>A0A420H7Z4</accession>
<dbReference type="InterPro" id="IPR036259">
    <property type="entry name" value="MFS_trans_sf"/>
</dbReference>
<dbReference type="SUPFAM" id="SSF103473">
    <property type="entry name" value="MFS general substrate transporter"/>
    <property type="match status" value="1"/>
</dbReference>
<dbReference type="GO" id="GO:0016020">
    <property type="term" value="C:membrane"/>
    <property type="evidence" value="ECO:0007669"/>
    <property type="project" value="UniProtKB-SubCell"/>
</dbReference>
<gene>
    <name evidence="9" type="ORF">OnM2_104028</name>
</gene>
<dbReference type="PANTHER" id="PTHR23504:SF8">
    <property type="entry name" value="TRANSPORTER, PUTATIVE (AFU_ORTHOLOGUE AFUA_1G03730)-RELATED"/>
    <property type="match status" value="1"/>
</dbReference>
<organism evidence="9 10">
    <name type="scientific">Erysiphe neolycopersici</name>
    <dbReference type="NCBI Taxonomy" id="212602"/>
    <lineage>
        <taxon>Eukaryota</taxon>
        <taxon>Fungi</taxon>
        <taxon>Dikarya</taxon>
        <taxon>Ascomycota</taxon>
        <taxon>Pezizomycotina</taxon>
        <taxon>Leotiomycetes</taxon>
        <taxon>Erysiphales</taxon>
        <taxon>Erysiphaceae</taxon>
        <taxon>Erysiphe</taxon>
    </lineage>
</organism>
<comment type="caution">
    <text evidence="9">The sequence shown here is derived from an EMBL/GenBank/DDBJ whole genome shotgun (WGS) entry which is preliminary data.</text>
</comment>
<feature type="transmembrane region" description="Helical" evidence="6">
    <location>
        <begin position="411"/>
        <end position="435"/>
    </location>
</feature>
<dbReference type="Pfam" id="PF07690">
    <property type="entry name" value="MFS_1"/>
    <property type="match status" value="2"/>
</dbReference>
<dbReference type="PANTHER" id="PTHR23504">
    <property type="entry name" value="MAJOR FACILITATOR SUPERFAMILY DOMAIN-CONTAINING PROTEIN 10"/>
    <property type="match status" value="1"/>
</dbReference>
<dbReference type="InterPro" id="IPR020846">
    <property type="entry name" value="MFS_dom"/>
</dbReference>
<keyword evidence="10" id="KW-1185">Reference proteome</keyword>
<feature type="transmembrane region" description="Helical" evidence="6">
    <location>
        <begin position="55"/>
        <end position="74"/>
    </location>
</feature>
<evidence type="ECO:0000256" key="7">
    <source>
        <dbReference type="SAM" id="SignalP"/>
    </source>
</evidence>
<dbReference type="CDD" id="cd17330">
    <property type="entry name" value="MFS_SLC46_TetA_like"/>
    <property type="match status" value="1"/>
</dbReference>
<evidence type="ECO:0000256" key="3">
    <source>
        <dbReference type="ARBA" id="ARBA00022692"/>
    </source>
</evidence>
<comment type="subcellular location">
    <subcellularLocation>
        <location evidence="1">Membrane</location>
        <topology evidence="1">Multi-pass membrane protein</topology>
    </subcellularLocation>
</comment>
<dbReference type="PROSITE" id="PS50850">
    <property type="entry name" value="MFS"/>
    <property type="match status" value="1"/>
</dbReference>
<keyword evidence="5 6" id="KW-0472">Membrane</keyword>
<feature type="chain" id="PRO_5018985429" evidence="7">
    <location>
        <begin position="29"/>
        <end position="561"/>
    </location>
</feature>
<evidence type="ECO:0000256" key="6">
    <source>
        <dbReference type="SAM" id="Phobius"/>
    </source>
</evidence>
<feature type="transmembrane region" description="Helical" evidence="6">
    <location>
        <begin position="382"/>
        <end position="399"/>
    </location>
</feature>
<evidence type="ECO:0000256" key="4">
    <source>
        <dbReference type="ARBA" id="ARBA00022989"/>
    </source>
</evidence>
<feature type="signal peptide" evidence="7">
    <location>
        <begin position="1"/>
        <end position="28"/>
    </location>
</feature>
<feature type="transmembrane region" description="Helical" evidence="6">
    <location>
        <begin position="147"/>
        <end position="166"/>
    </location>
</feature>
<feature type="transmembrane region" description="Helical" evidence="6">
    <location>
        <begin position="186"/>
        <end position="210"/>
    </location>
</feature>